<dbReference type="InterPro" id="IPR001623">
    <property type="entry name" value="DnaJ_domain"/>
</dbReference>
<dbReference type="Gene3D" id="1.10.287.110">
    <property type="entry name" value="DnaJ domain"/>
    <property type="match status" value="1"/>
</dbReference>
<dbReference type="Pfam" id="PF00684">
    <property type="entry name" value="DnaJ_CXXCXGXG"/>
    <property type="match status" value="1"/>
</dbReference>
<dbReference type="GO" id="GO:0051082">
    <property type="term" value="F:unfolded protein binding"/>
    <property type="evidence" value="ECO:0007669"/>
    <property type="project" value="InterPro"/>
</dbReference>
<dbReference type="PANTHER" id="PTHR43096:SF10">
    <property type="entry name" value="CHAPERONE PROTEIN DNAJ A6, CHLOROPLASTIC"/>
    <property type="match status" value="1"/>
</dbReference>
<dbReference type="SUPFAM" id="SSF57938">
    <property type="entry name" value="DnaJ/Hsp40 cysteine-rich domain"/>
    <property type="match status" value="1"/>
</dbReference>
<dbReference type="CDD" id="cd06257">
    <property type="entry name" value="DnaJ"/>
    <property type="match status" value="1"/>
</dbReference>
<evidence type="ECO:0000313" key="14">
    <source>
        <dbReference type="EMBL" id="KAK3253605.1"/>
    </source>
</evidence>
<feature type="domain" description="CR-type" evidence="13">
    <location>
        <begin position="213"/>
        <end position="294"/>
    </location>
</feature>
<dbReference type="CDD" id="cd10719">
    <property type="entry name" value="DnaJ_zf"/>
    <property type="match status" value="1"/>
</dbReference>
<evidence type="ECO:0000256" key="5">
    <source>
        <dbReference type="ARBA" id="ARBA00022737"/>
    </source>
</evidence>
<sequence length="447" mass="47753">MEKMMSLSTPRTIACDSEHKQRANITAPKAARAARPGASISARSSVFNARHAKLSGAVRAKDHVATRQQRGQAFVVRAEQDYYEILGVSRSADSKELKRAYRQLARKFHPDVNKDPGAEEKFKTISGAYEVLSDEQKRGIYDRYGEAGLKGGMGGAGGPGMEYTNPFDLFETFFSGGMGGGGMGGGQRARNRPQQGDDERYDLSLSFKEAVFGCEQELESVRLEGCNTCTGSGVKSGTQPRECPSCGGAGQVITMARTPLGSFQQVVTCSTCNGTGQISTPCSACGGDGRVRRSKRISLRVPPGVDTGSRLRVRGEGNAGKRGGNPGDLYVFISVRADPELRRDGITINSSVTIPYTEAILGTTVKVNTVDGPVDLKIPAGVQPGTSLLMAKRGVPRLGNPSMRGDQTVSVTVSIPQQLSKEERKLIEELASLNKAKPAGQRGWGRS</sequence>
<keyword evidence="2" id="KW-0150">Chloroplast</keyword>
<keyword evidence="3" id="KW-0934">Plastid</keyword>
<dbReference type="InterPro" id="IPR002939">
    <property type="entry name" value="DnaJ_C"/>
</dbReference>
<dbReference type="InterPro" id="IPR001305">
    <property type="entry name" value="HSP_DnaJ_Cys-rich_dom"/>
</dbReference>
<dbReference type="Pfam" id="PF00226">
    <property type="entry name" value="DnaJ"/>
    <property type="match status" value="1"/>
</dbReference>
<dbReference type="NCBIfam" id="TIGR02349">
    <property type="entry name" value="DnaJ_bact"/>
    <property type="match status" value="1"/>
</dbReference>
<keyword evidence="8" id="KW-0809">Transit peptide</keyword>
<proteinExistence type="inferred from homology"/>
<evidence type="ECO:0000256" key="3">
    <source>
        <dbReference type="ARBA" id="ARBA00022640"/>
    </source>
</evidence>
<name>A0AAE0CGP5_9CHLO</name>
<keyword evidence="7 11" id="KW-0862">Zinc</keyword>
<evidence type="ECO:0000256" key="7">
    <source>
        <dbReference type="ARBA" id="ARBA00022833"/>
    </source>
</evidence>
<evidence type="ECO:0000256" key="11">
    <source>
        <dbReference type="PROSITE-ProRule" id="PRU00546"/>
    </source>
</evidence>
<dbReference type="FunFam" id="2.60.260.20:FF:000009">
    <property type="entry name" value="Putative Mitochondrial DnaJ chaperone"/>
    <property type="match status" value="1"/>
</dbReference>
<dbReference type="EMBL" id="LGRX02024739">
    <property type="protein sequence ID" value="KAK3253605.1"/>
    <property type="molecule type" value="Genomic_DNA"/>
</dbReference>
<dbReference type="FunFam" id="2.10.230.10:FF:000002">
    <property type="entry name" value="Molecular chaperone DnaJ"/>
    <property type="match status" value="1"/>
</dbReference>
<dbReference type="GO" id="GO:0009507">
    <property type="term" value="C:chloroplast"/>
    <property type="evidence" value="ECO:0007669"/>
    <property type="project" value="UniProtKB-SubCell"/>
</dbReference>
<dbReference type="SUPFAM" id="SSF46565">
    <property type="entry name" value="Chaperone J-domain"/>
    <property type="match status" value="1"/>
</dbReference>
<dbReference type="PROSITE" id="PS50076">
    <property type="entry name" value="DNAJ_2"/>
    <property type="match status" value="1"/>
</dbReference>
<dbReference type="GO" id="GO:0031072">
    <property type="term" value="F:heat shock protein binding"/>
    <property type="evidence" value="ECO:0007669"/>
    <property type="project" value="InterPro"/>
</dbReference>
<dbReference type="FunFam" id="2.60.260.20:FF:000005">
    <property type="entry name" value="Chaperone protein dnaJ 1, mitochondrial"/>
    <property type="match status" value="1"/>
</dbReference>
<dbReference type="InterPro" id="IPR018253">
    <property type="entry name" value="DnaJ_domain_CS"/>
</dbReference>
<evidence type="ECO:0000259" key="12">
    <source>
        <dbReference type="PROSITE" id="PS50076"/>
    </source>
</evidence>
<evidence type="ECO:0000256" key="2">
    <source>
        <dbReference type="ARBA" id="ARBA00022528"/>
    </source>
</evidence>
<evidence type="ECO:0000256" key="1">
    <source>
        <dbReference type="ARBA" id="ARBA00004229"/>
    </source>
</evidence>
<dbReference type="InterPro" id="IPR008971">
    <property type="entry name" value="HSP40/DnaJ_pept-bd"/>
</dbReference>
<comment type="caution">
    <text evidence="14">The sequence shown here is derived from an EMBL/GenBank/DDBJ whole genome shotgun (WGS) entry which is preliminary data.</text>
</comment>
<keyword evidence="15" id="KW-1185">Reference proteome</keyword>
<dbReference type="Proteomes" id="UP001190700">
    <property type="component" value="Unassembled WGS sequence"/>
</dbReference>
<feature type="zinc finger region" description="CR-type" evidence="11">
    <location>
        <begin position="213"/>
        <end position="294"/>
    </location>
</feature>
<dbReference type="InterPro" id="IPR036410">
    <property type="entry name" value="HSP_DnaJ_Cys-rich_dom_sf"/>
</dbReference>
<dbReference type="InterPro" id="IPR012724">
    <property type="entry name" value="DnaJ"/>
</dbReference>
<feature type="domain" description="J" evidence="12">
    <location>
        <begin position="81"/>
        <end position="145"/>
    </location>
</feature>
<dbReference type="PRINTS" id="PR00625">
    <property type="entry name" value="JDOMAIN"/>
</dbReference>
<dbReference type="PROSITE" id="PS51188">
    <property type="entry name" value="ZF_CR"/>
    <property type="match status" value="1"/>
</dbReference>
<gene>
    <name evidence="14" type="ORF">CYMTET_37152</name>
</gene>
<dbReference type="GO" id="GO:0005524">
    <property type="term" value="F:ATP binding"/>
    <property type="evidence" value="ECO:0007669"/>
    <property type="project" value="InterPro"/>
</dbReference>
<comment type="subcellular location">
    <subcellularLocation>
        <location evidence="1">Plastid</location>
        <location evidence="1">Chloroplast</location>
    </subcellularLocation>
</comment>
<dbReference type="PANTHER" id="PTHR43096">
    <property type="entry name" value="DNAJ HOMOLOG 1, MITOCHONDRIAL-RELATED"/>
    <property type="match status" value="1"/>
</dbReference>
<comment type="similarity">
    <text evidence="10">Belongs to the DnaJ family.</text>
</comment>
<reference evidence="14 15" key="1">
    <citation type="journal article" date="2015" name="Genome Biol. Evol.">
        <title>Comparative Genomics of a Bacterivorous Green Alga Reveals Evolutionary Causalities and Consequences of Phago-Mixotrophic Mode of Nutrition.</title>
        <authorList>
            <person name="Burns J.A."/>
            <person name="Paasch A."/>
            <person name="Narechania A."/>
            <person name="Kim E."/>
        </authorList>
    </citation>
    <scope>NUCLEOTIDE SEQUENCE [LARGE SCALE GENOMIC DNA]</scope>
    <source>
        <strain evidence="14 15">PLY_AMNH</strain>
    </source>
</reference>
<dbReference type="CDD" id="cd10747">
    <property type="entry name" value="DnaJ_C"/>
    <property type="match status" value="1"/>
</dbReference>
<dbReference type="AlphaFoldDB" id="A0AAE0CGP5"/>
<keyword evidence="4 11" id="KW-0479">Metal-binding</keyword>
<keyword evidence="6 11" id="KW-0863">Zinc-finger</keyword>
<evidence type="ECO:0000256" key="8">
    <source>
        <dbReference type="ARBA" id="ARBA00022946"/>
    </source>
</evidence>
<evidence type="ECO:0000256" key="6">
    <source>
        <dbReference type="ARBA" id="ARBA00022771"/>
    </source>
</evidence>
<accession>A0AAE0CGP5</accession>
<dbReference type="Gene3D" id="2.10.230.10">
    <property type="entry name" value="Heat shock protein DnaJ, cysteine-rich domain"/>
    <property type="match status" value="1"/>
</dbReference>
<dbReference type="PROSITE" id="PS00636">
    <property type="entry name" value="DNAJ_1"/>
    <property type="match status" value="1"/>
</dbReference>
<dbReference type="GO" id="GO:0009408">
    <property type="term" value="P:response to heat"/>
    <property type="evidence" value="ECO:0007669"/>
    <property type="project" value="InterPro"/>
</dbReference>
<evidence type="ECO:0000256" key="4">
    <source>
        <dbReference type="ARBA" id="ARBA00022723"/>
    </source>
</evidence>
<protein>
    <submittedName>
        <fullName evidence="14">Chaperone protein DnaJ</fullName>
    </submittedName>
</protein>
<dbReference type="SUPFAM" id="SSF49493">
    <property type="entry name" value="HSP40/DnaJ peptide-binding domain"/>
    <property type="match status" value="2"/>
</dbReference>
<dbReference type="Pfam" id="PF01556">
    <property type="entry name" value="DnaJ_C"/>
    <property type="match status" value="1"/>
</dbReference>
<dbReference type="GO" id="GO:0008270">
    <property type="term" value="F:zinc ion binding"/>
    <property type="evidence" value="ECO:0007669"/>
    <property type="project" value="UniProtKB-KW"/>
</dbReference>
<organism evidence="14 15">
    <name type="scientific">Cymbomonas tetramitiformis</name>
    <dbReference type="NCBI Taxonomy" id="36881"/>
    <lineage>
        <taxon>Eukaryota</taxon>
        <taxon>Viridiplantae</taxon>
        <taxon>Chlorophyta</taxon>
        <taxon>Pyramimonadophyceae</taxon>
        <taxon>Pyramimonadales</taxon>
        <taxon>Pyramimonadaceae</taxon>
        <taxon>Cymbomonas</taxon>
    </lineage>
</organism>
<evidence type="ECO:0000256" key="10">
    <source>
        <dbReference type="ARBA" id="ARBA00061004"/>
    </source>
</evidence>
<keyword evidence="5" id="KW-0677">Repeat</keyword>
<dbReference type="GO" id="GO:0042026">
    <property type="term" value="P:protein refolding"/>
    <property type="evidence" value="ECO:0007669"/>
    <property type="project" value="TreeGrafter"/>
</dbReference>
<keyword evidence="9" id="KW-0143">Chaperone</keyword>
<evidence type="ECO:0000256" key="9">
    <source>
        <dbReference type="ARBA" id="ARBA00023186"/>
    </source>
</evidence>
<dbReference type="InterPro" id="IPR036869">
    <property type="entry name" value="J_dom_sf"/>
</dbReference>
<dbReference type="Gene3D" id="2.60.260.20">
    <property type="entry name" value="Urease metallochaperone UreE, N-terminal domain"/>
    <property type="match status" value="2"/>
</dbReference>
<evidence type="ECO:0000313" key="15">
    <source>
        <dbReference type="Proteomes" id="UP001190700"/>
    </source>
</evidence>
<dbReference type="SMART" id="SM00271">
    <property type="entry name" value="DnaJ"/>
    <property type="match status" value="1"/>
</dbReference>
<dbReference type="NCBIfam" id="NF008035">
    <property type="entry name" value="PRK10767.1"/>
    <property type="match status" value="1"/>
</dbReference>
<dbReference type="FunFam" id="1.10.287.110:FF:000037">
    <property type="entry name" value="Chaperone protein dnaJ A6 chloroplastic"/>
    <property type="match status" value="1"/>
</dbReference>
<evidence type="ECO:0000259" key="13">
    <source>
        <dbReference type="PROSITE" id="PS51188"/>
    </source>
</evidence>
<dbReference type="HAMAP" id="MF_01152">
    <property type="entry name" value="DnaJ"/>
    <property type="match status" value="1"/>
</dbReference>